<dbReference type="CDD" id="cd00882">
    <property type="entry name" value="Ras_like_GTPase"/>
    <property type="match status" value="1"/>
</dbReference>
<reference evidence="2 3" key="1">
    <citation type="submission" date="2019-03" db="EMBL/GenBank/DDBJ databases">
        <title>Genomic Encyclopedia of Type Strains, Phase IV (KMG-IV): sequencing the most valuable type-strain genomes for metagenomic binning, comparative biology and taxonomic classification.</title>
        <authorList>
            <person name="Goeker M."/>
        </authorList>
    </citation>
    <scope>NUCLEOTIDE SEQUENCE [LARGE SCALE GENOMIC DNA]</scope>
    <source>
        <strain evidence="2 3">DSM 23344</strain>
    </source>
</reference>
<proteinExistence type="predicted"/>
<sequence length="493" mass="54723">MDTPGLYSKMKFGYDFMTREFRDSAACAVFVVKTDNLFLEQVFDDFNDLLEQFSRVFVVVNIDKNKSDLQADGSLSPSLESRDPDRIVEAFEMLTMSAPLRRASETGRLHLYPIDLRSAAARRLQASAAPVEPLTQGDEAADEPDAFDDFLNDLMGYLNSTDYLREFMTDTIRQSGKLCAEIRQHCASHLESVVDAEQSRQRTTLDAIARKQQALEVANTTAPVEWMADTLGRLKREREESVNTTRATFREAAQPAIATWLESDESLEQLKSTLKGLMDESCQRFLAEEEIRLTACARSAHAGFSLSSAEAESFAILGIDLPSLADESLSESASPALDPSGQAPDLNPFPVRMGFTDKLLFRSPDTVRKRLFKDPAQEIPARAKRGKLEDNAGEAIFALAEPDLKQRLEQLSARIGESAVDAYVAGVSRRVQAACTKVKKDLDDQEAHANQTLARLTELKEKYRGLSDLAEEVSATVHDLEEKHAPELELTSG</sequence>
<feature type="coiled-coil region" evidence="1">
    <location>
        <begin position="442"/>
        <end position="483"/>
    </location>
</feature>
<protein>
    <recommendedName>
        <fullName evidence="4">Dynamin family protein</fullName>
    </recommendedName>
</protein>
<evidence type="ECO:0000256" key="1">
    <source>
        <dbReference type="SAM" id="Coils"/>
    </source>
</evidence>
<dbReference type="AlphaFoldDB" id="A0A4R2KVE0"/>
<evidence type="ECO:0000313" key="2">
    <source>
        <dbReference type="EMBL" id="TCO75139.1"/>
    </source>
</evidence>
<name>A0A4R2KVE0_9GAMM</name>
<dbReference type="EMBL" id="SLWX01000010">
    <property type="protein sequence ID" value="TCO75139.1"/>
    <property type="molecule type" value="Genomic_DNA"/>
</dbReference>
<keyword evidence="1" id="KW-0175">Coiled coil</keyword>
<organism evidence="2 3">
    <name type="scientific">Chromatocurvus halotolerans</name>
    <dbReference type="NCBI Taxonomy" id="1132028"/>
    <lineage>
        <taxon>Bacteria</taxon>
        <taxon>Pseudomonadati</taxon>
        <taxon>Pseudomonadota</taxon>
        <taxon>Gammaproteobacteria</taxon>
        <taxon>Cellvibrionales</taxon>
        <taxon>Halieaceae</taxon>
        <taxon>Chromatocurvus</taxon>
    </lineage>
</organism>
<comment type="caution">
    <text evidence="2">The sequence shown here is derived from an EMBL/GenBank/DDBJ whole genome shotgun (WGS) entry which is preliminary data.</text>
</comment>
<dbReference type="Proteomes" id="UP000294980">
    <property type="component" value="Unassembled WGS sequence"/>
</dbReference>
<evidence type="ECO:0008006" key="4">
    <source>
        <dbReference type="Google" id="ProtNLM"/>
    </source>
</evidence>
<accession>A0A4R2KVE0</accession>
<evidence type="ECO:0000313" key="3">
    <source>
        <dbReference type="Proteomes" id="UP000294980"/>
    </source>
</evidence>
<gene>
    <name evidence="2" type="ORF">EV688_11094</name>
</gene>
<keyword evidence="3" id="KW-1185">Reference proteome</keyword>